<accession>A0AAN9Y6X2</accession>
<dbReference type="Pfam" id="PF21264">
    <property type="entry name" value="DYNC2H1_AAA_dom"/>
    <property type="match status" value="1"/>
</dbReference>
<keyword evidence="25" id="KW-0966">Cell projection</keyword>
<evidence type="ECO:0000256" key="6">
    <source>
        <dbReference type="ARBA" id="ARBA00009972"/>
    </source>
</evidence>
<dbReference type="InterPro" id="IPR049400">
    <property type="entry name" value="DYNC2H1_AAA_dom"/>
</dbReference>
<dbReference type="Gene3D" id="3.20.180.20">
    <property type="entry name" value="Dynein heavy chain, N-terminal domain 2"/>
    <property type="match status" value="1"/>
</dbReference>
<evidence type="ECO:0000256" key="9">
    <source>
        <dbReference type="ARBA" id="ARBA00022473"/>
    </source>
</evidence>
<dbReference type="Pfam" id="PF12780">
    <property type="entry name" value="AAA_8"/>
    <property type="match status" value="1"/>
</dbReference>
<dbReference type="FunFam" id="3.20.180.20:FF:000002">
    <property type="entry name" value="Cytoplasmic dynein heavy chain 1"/>
    <property type="match status" value="1"/>
</dbReference>
<feature type="domain" description="AAA+ ATPase" evidence="30">
    <location>
        <begin position="2160"/>
        <end position="2316"/>
    </location>
</feature>
<dbReference type="GO" id="GO:0030030">
    <property type="term" value="P:cell projection organization"/>
    <property type="evidence" value="ECO:0007669"/>
    <property type="project" value="UniProtKB-KW"/>
</dbReference>
<evidence type="ECO:0000256" key="2">
    <source>
        <dbReference type="ARBA" id="ARBA00004202"/>
    </source>
</evidence>
<dbReference type="FunFam" id="1.10.8.720:FF:000003">
    <property type="entry name" value="Cytoplasmic dynein heavy chain 2"/>
    <property type="match status" value="1"/>
</dbReference>
<dbReference type="Gene3D" id="1.20.920.20">
    <property type="match status" value="1"/>
</dbReference>
<dbReference type="Pfam" id="PF12781">
    <property type="entry name" value="AAA_9"/>
    <property type="match status" value="1"/>
</dbReference>
<comment type="subcellular location">
    <subcellularLocation>
        <location evidence="2">Cell membrane</location>
        <topology evidence="2">Peripheral membrane protein</topology>
    </subcellularLocation>
    <subcellularLocation>
        <location evidence="1">Cell projection</location>
        <location evidence="1">Cilium</location>
    </subcellularLocation>
    <subcellularLocation>
        <location evidence="3">Cytoplasm</location>
        <location evidence="3">Cytoskeleton</location>
    </subcellularLocation>
</comment>
<dbReference type="InterPro" id="IPR013602">
    <property type="entry name" value="Dynein_heavy_linker"/>
</dbReference>
<keyword evidence="17" id="KW-0970">Cilium biogenesis/degradation</keyword>
<keyword evidence="18" id="KW-0067">ATP-binding</keyword>
<evidence type="ECO:0000256" key="19">
    <source>
        <dbReference type="ARBA" id="ARBA00023017"/>
    </source>
</evidence>
<keyword evidence="21" id="KW-0969">Cilium</keyword>
<dbReference type="InterPro" id="IPR020940">
    <property type="entry name" value="Thymidylate_synthase_AS"/>
</dbReference>
<dbReference type="PROSITE" id="PS00131">
    <property type="entry name" value="CARBOXYPEPT_SER_SER"/>
    <property type="match status" value="1"/>
</dbReference>
<dbReference type="Pfam" id="PF12774">
    <property type="entry name" value="AAA_6"/>
    <property type="match status" value="1"/>
</dbReference>
<dbReference type="Pfam" id="PF03028">
    <property type="entry name" value="Dynein_heavy"/>
    <property type="match status" value="1"/>
</dbReference>
<keyword evidence="22" id="KW-0472">Membrane</keyword>
<comment type="caution">
    <text evidence="31">The sequence shown here is derived from an EMBL/GenBank/DDBJ whole genome shotgun (WGS) entry which is preliminary data.</text>
</comment>
<dbReference type="GO" id="GO:0030286">
    <property type="term" value="C:dynein complex"/>
    <property type="evidence" value="ECO:0007669"/>
    <property type="project" value="UniProtKB-KW"/>
</dbReference>
<keyword evidence="13" id="KW-0808">Transferase</keyword>
<keyword evidence="9" id="KW-0217">Developmental protein</keyword>
<evidence type="ECO:0000256" key="27">
    <source>
        <dbReference type="ARBA" id="ARBA00047344"/>
    </source>
</evidence>
<evidence type="ECO:0000256" key="26">
    <source>
        <dbReference type="ARBA" id="ARBA00023902"/>
    </source>
</evidence>
<keyword evidence="32" id="KW-1185">Reference proteome</keyword>
<dbReference type="InterPro" id="IPR042222">
    <property type="entry name" value="Dynein_2_N"/>
</dbReference>
<dbReference type="Pfam" id="PF12775">
    <property type="entry name" value="AAA_7"/>
    <property type="match status" value="1"/>
</dbReference>
<evidence type="ECO:0000256" key="23">
    <source>
        <dbReference type="ARBA" id="ARBA00023175"/>
    </source>
</evidence>
<evidence type="ECO:0000313" key="32">
    <source>
        <dbReference type="Proteomes" id="UP001367676"/>
    </source>
</evidence>
<dbReference type="CDD" id="cd00351">
    <property type="entry name" value="TS_Pyrimidine_HMase"/>
    <property type="match status" value="1"/>
</dbReference>
<evidence type="ECO:0000313" key="31">
    <source>
        <dbReference type="EMBL" id="KAK7601326.1"/>
    </source>
</evidence>
<feature type="domain" description="AAA+ ATPase" evidence="30">
    <location>
        <begin position="1874"/>
        <end position="2020"/>
    </location>
</feature>
<keyword evidence="23" id="KW-0505">Motor protein</keyword>
<dbReference type="GO" id="GO:0051959">
    <property type="term" value="F:dynein light intermediate chain binding"/>
    <property type="evidence" value="ECO:0007669"/>
    <property type="project" value="InterPro"/>
</dbReference>
<evidence type="ECO:0000256" key="13">
    <source>
        <dbReference type="ARBA" id="ARBA00022679"/>
    </source>
</evidence>
<evidence type="ECO:0000256" key="12">
    <source>
        <dbReference type="ARBA" id="ARBA00022603"/>
    </source>
</evidence>
<dbReference type="Proteomes" id="UP001367676">
    <property type="component" value="Unassembled WGS sequence"/>
</dbReference>
<dbReference type="InterPro" id="IPR000398">
    <property type="entry name" value="Thymidylate_synthase"/>
</dbReference>
<dbReference type="InterPro" id="IPR036926">
    <property type="entry name" value="Thymidate_synth/dCMP_Mease_sf"/>
</dbReference>
<comment type="catalytic activity">
    <reaction evidence="27">
        <text>dUMP + (6R)-5,10-methylene-5,6,7,8-tetrahydrofolate = 7,8-dihydrofolate + dTMP</text>
        <dbReference type="Rhea" id="RHEA:12104"/>
        <dbReference type="ChEBI" id="CHEBI:15636"/>
        <dbReference type="ChEBI" id="CHEBI:57451"/>
        <dbReference type="ChEBI" id="CHEBI:63528"/>
        <dbReference type="ChEBI" id="CHEBI:246422"/>
        <dbReference type="EC" id="2.1.1.45"/>
    </reaction>
</comment>
<dbReference type="InterPro" id="IPR043157">
    <property type="entry name" value="Dynein_AAA1S"/>
</dbReference>
<evidence type="ECO:0000256" key="18">
    <source>
        <dbReference type="ARBA" id="ARBA00022840"/>
    </source>
</evidence>
<comment type="similarity">
    <text evidence="5">Belongs to the peptidase S10 family.</text>
</comment>
<evidence type="ECO:0000256" key="5">
    <source>
        <dbReference type="ARBA" id="ARBA00009431"/>
    </source>
</evidence>
<feature type="coiled-coil region" evidence="29">
    <location>
        <begin position="1034"/>
        <end position="1061"/>
    </location>
</feature>
<dbReference type="FunFam" id="3.30.572.10:FF:000002">
    <property type="entry name" value="Possible thymidylate synthase"/>
    <property type="match status" value="1"/>
</dbReference>
<proteinExistence type="inferred from homology"/>
<keyword evidence="16" id="KW-0547">Nucleotide-binding</keyword>
<dbReference type="InterPro" id="IPR024743">
    <property type="entry name" value="Dynein_HC_stalk"/>
</dbReference>
<feature type="coiled-coil region" evidence="29">
    <location>
        <begin position="3001"/>
        <end position="3060"/>
    </location>
</feature>
<dbReference type="PANTHER" id="PTHR45703">
    <property type="entry name" value="DYNEIN HEAVY CHAIN"/>
    <property type="match status" value="1"/>
</dbReference>
<evidence type="ECO:0000256" key="8">
    <source>
        <dbReference type="ARBA" id="ARBA00015931"/>
    </source>
</evidence>
<dbReference type="Gene3D" id="1.10.8.1220">
    <property type="match status" value="1"/>
</dbReference>
<dbReference type="GO" id="GO:0005874">
    <property type="term" value="C:microtubule"/>
    <property type="evidence" value="ECO:0007669"/>
    <property type="project" value="UniProtKB-KW"/>
</dbReference>
<dbReference type="GO" id="GO:0004799">
    <property type="term" value="F:thymidylate synthase activity"/>
    <property type="evidence" value="ECO:0007669"/>
    <property type="project" value="UniProtKB-EC"/>
</dbReference>
<dbReference type="GO" id="GO:0005929">
    <property type="term" value="C:cilium"/>
    <property type="evidence" value="ECO:0007669"/>
    <property type="project" value="UniProtKB-SubCell"/>
</dbReference>
<evidence type="ECO:0000256" key="4">
    <source>
        <dbReference type="ARBA" id="ARBA00008887"/>
    </source>
</evidence>
<dbReference type="GO" id="GO:0004185">
    <property type="term" value="F:serine-type carboxypeptidase activity"/>
    <property type="evidence" value="ECO:0007669"/>
    <property type="project" value="InterPro"/>
</dbReference>
<dbReference type="EC" id="2.1.1.45" evidence="7"/>
<dbReference type="NCBIfam" id="NF002497">
    <property type="entry name" value="PRK01827.1-3"/>
    <property type="match status" value="1"/>
</dbReference>
<dbReference type="GO" id="GO:0008569">
    <property type="term" value="F:minus-end-directed microtubule motor activity"/>
    <property type="evidence" value="ECO:0007669"/>
    <property type="project" value="InterPro"/>
</dbReference>
<dbReference type="Pfam" id="PF00303">
    <property type="entry name" value="Thymidylat_synt"/>
    <property type="match status" value="1"/>
</dbReference>
<protein>
    <recommendedName>
        <fullName evidence="26">Cytoplasmic dynein 2 heavy chain 1</fullName>
        <ecNumber evidence="7">2.1.1.45</ecNumber>
    </recommendedName>
    <alternativeName>
        <fullName evidence="8">Thymidylate synthase</fullName>
    </alternativeName>
</protein>
<dbReference type="InterPro" id="IPR026983">
    <property type="entry name" value="DHC"/>
</dbReference>
<dbReference type="FunFam" id="1.20.920.20:FF:000002">
    <property type="entry name" value="Cytoplasmic dynein 1 heavy chain"/>
    <property type="match status" value="1"/>
</dbReference>
<reference evidence="31 32" key="1">
    <citation type="submission" date="2024-03" db="EMBL/GenBank/DDBJ databases">
        <title>Adaptation during the transition from Ophiocordyceps entomopathogen to insect associate is accompanied by gene loss and intensified selection.</title>
        <authorList>
            <person name="Ward C.M."/>
            <person name="Onetto C.A."/>
            <person name="Borneman A.R."/>
        </authorList>
    </citation>
    <scope>NUCLEOTIDE SEQUENCE [LARGE SCALE GENOMIC DNA]</scope>
    <source>
        <strain evidence="31">AWRI1</strain>
        <tissue evidence="31">Single Adult Female</tissue>
    </source>
</reference>
<dbReference type="InterPro" id="IPR029058">
    <property type="entry name" value="AB_hydrolase_fold"/>
</dbReference>
<dbReference type="GO" id="GO:0007018">
    <property type="term" value="P:microtubule-based movement"/>
    <property type="evidence" value="ECO:0007669"/>
    <property type="project" value="InterPro"/>
</dbReference>
<dbReference type="InterPro" id="IPR042228">
    <property type="entry name" value="Dynein_linker_3"/>
</dbReference>
<keyword evidence="15" id="KW-0545">Nucleotide biosynthesis</keyword>
<dbReference type="Gene3D" id="1.20.58.1120">
    <property type="match status" value="1"/>
</dbReference>
<evidence type="ECO:0000256" key="17">
    <source>
        <dbReference type="ARBA" id="ARBA00022794"/>
    </source>
</evidence>
<evidence type="ECO:0000256" key="20">
    <source>
        <dbReference type="ARBA" id="ARBA00023054"/>
    </source>
</evidence>
<evidence type="ECO:0000256" key="22">
    <source>
        <dbReference type="ARBA" id="ARBA00023136"/>
    </source>
</evidence>
<keyword evidence="10" id="KW-1003">Cell membrane</keyword>
<dbReference type="SUPFAM" id="SSF55831">
    <property type="entry name" value="Thymidylate synthase/dCMP hydroxymethylase"/>
    <property type="match status" value="1"/>
</dbReference>
<comment type="similarity">
    <text evidence="4">Belongs to the dynein heavy chain family.</text>
</comment>
<dbReference type="Pfam" id="PF00450">
    <property type="entry name" value="Peptidase_S10"/>
    <property type="match status" value="1"/>
</dbReference>
<dbReference type="Gene3D" id="3.30.572.10">
    <property type="entry name" value="Thymidylate synthase/dCMP hydroxymethylase domain"/>
    <property type="match status" value="1"/>
</dbReference>
<dbReference type="FunFam" id="3.40.50.300:FF:000071">
    <property type="entry name" value="Cytoplasmic dynein heavy chain 1"/>
    <property type="match status" value="1"/>
</dbReference>
<dbReference type="InterPro" id="IPR041228">
    <property type="entry name" value="Dynein_C"/>
</dbReference>
<dbReference type="Gene3D" id="6.10.140.1060">
    <property type="match status" value="1"/>
</dbReference>
<dbReference type="Gene3D" id="3.40.50.300">
    <property type="entry name" value="P-loop containing nucleotide triphosphate hydrolases"/>
    <property type="match status" value="6"/>
</dbReference>
<dbReference type="InterPro" id="IPR027417">
    <property type="entry name" value="P-loop_NTPase"/>
</dbReference>
<evidence type="ECO:0000256" key="11">
    <source>
        <dbReference type="ARBA" id="ARBA00022490"/>
    </source>
</evidence>
<dbReference type="FunFam" id="3.40.50.300:FF:000320">
    <property type="entry name" value="Dynein, axonemal, heavy chain 5"/>
    <property type="match status" value="1"/>
</dbReference>
<dbReference type="PROSITE" id="PS00560">
    <property type="entry name" value="CARBOXYPEPT_SER_HIS"/>
    <property type="match status" value="1"/>
</dbReference>
<keyword evidence="19" id="KW-0243">Dynein</keyword>
<dbReference type="SUPFAM" id="SSF52540">
    <property type="entry name" value="P-loop containing nucleoside triphosphate hydrolases"/>
    <property type="match status" value="4"/>
</dbReference>
<dbReference type="Pfam" id="PF08393">
    <property type="entry name" value="DHC_N2"/>
    <property type="match status" value="1"/>
</dbReference>
<evidence type="ECO:0000256" key="3">
    <source>
        <dbReference type="ARBA" id="ARBA00004245"/>
    </source>
</evidence>
<dbReference type="Gene3D" id="3.10.490.20">
    <property type="match status" value="1"/>
</dbReference>
<evidence type="ECO:0000256" key="7">
    <source>
        <dbReference type="ARBA" id="ARBA00011947"/>
    </source>
</evidence>
<evidence type="ECO:0000256" key="21">
    <source>
        <dbReference type="ARBA" id="ARBA00023069"/>
    </source>
</evidence>
<dbReference type="InterPro" id="IPR004273">
    <property type="entry name" value="Dynein_heavy_D6_P-loop"/>
</dbReference>
<evidence type="ECO:0000256" key="10">
    <source>
        <dbReference type="ARBA" id="ARBA00022475"/>
    </source>
</evidence>
<dbReference type="GO" id="GO:0006231">
    <property type="term" value="P:dTMP biosynthetic process"/>
    <property type="evidence" value="ECO:0007669"/>
    <property type="project" value="InterPro"/>
</dbReference>
<dbReference type="InterPro" id="IPR035699">
    <property type="entry name" value="AAA_6"/>
</dbReference>
<dbReference type="SUPFAM" id="SSF53474">
    <property type="entry name" value="alpha/beta-Hydrolases"/>
    <property type="match status" value="1"/>
</dbReference>
<dbReference type="InterPro" id="IPR018202">
    <property type="entry name" value="Ser_caboxypep_ser_AS"/>
</dbReference>
<dbReference type="HAMAP" id="MF_00008">
    <property type="entry name" value="Thymidy_synth_bact"/>
    <property type="match status" value="1"/>
</dbReference>
<dbReference type="Gene3D" id="3.40.50.1820">
    <property type="entry name" value="alpha/beta hydrolase"/>
    <property type="match status" value="1"/>
</dbReference>
<keyword evidence="14" id="KW-0493">Microtubule</keyword>
<keyword evidence="11" id="KW-0963">Cytoplasm</keyword>
<comment type="similarity">
    <text evidence="6">Belongs to the thymidylate synthase family.</text>
</comment>
<evidence type="ECO:0000256" key="29">
    <source>
        <dbReference type="SAM" id="Coils"/>
    </source>
</evidence>
<dbReference type="GO" id="GO:0032259">
    <property type="term" value="P:methylation"/>
    <property type="evidence" value="ECO:0007669"/>
    <property type="project" value="UniProtKB-KW"/>
</dbReference>
<dbReference type="Gene3D" id="1.20.920.30">
    <property type="match status" value="1"/>
</dbReference>
<dbReference type="Pfam" id="PF08385">
    <property type="entry name" value="DHC_N1"/>
    <property type="match status" value="1"/>
</dbReference>
<dbReference type="InterPro" id="IPR035706">
    <property type="entry name" value="AAA_9"/>
</dbReference>
<dbReference type="GO" id="GO:0005524">
    <property type="term" value="F:ATP binding"/>
    <property type="evidence" value="ECO:0007669"/>
    <property type="project" value="UniProtKB-KW"/>
</dbReference>
<dbReference type="PROSITE" id="PS00091">
    <property type="entry name" value="THYMIDYLATE_SYNTHASE"/>
    <property type="match status" value="1"/>
</dbReference>
<evidence type="ECO:0000256" key="25">
    <source>
        <dbReference type="ARBA" id="ARBA00023273"/>
    </source>
</evidence>
<dbReference type="Pfam" id="PF18199">
    <property type="entry name" value="Dynein_C"/>
    <property type="match status" value="1"/>
</dbReference>
<dbReference type="InterPro" id="IPR043160">
    <property type="entry name" value="Dynein_C_barrel"/>
</dbReference>
<dbReference type="InterPro" id="IPR041658">
    <property type="entry name" value="AAA_lid_11"/>
</dbReference>
<evidence type="ECO:0000256" key="16">
    <source>
        <dbReference type="ARBA" id="ARBA00022741"/>
    </source>
</evidence>
<dbReference type="Gene3D" id="1.10.8.710">
    <property type="match status" value="1"/>
</dbReference>
<dbReference type="InterPro" id="IPR042219">
    <property type="entry name" value="AAA_lid_11_sf"/>
</dbReference>
<dbReference type="InterPro" id="IPR013594">
    <property type="entry name" value="Dynein_heavy_tail"/>
</dbReference>
<feature type="active site" evidence="28">
    <location>
        <position position="172"/>
    </location>
</feature>
<dbReference type="InterPro" id="IPR033124">
    <property type="entry name" value="Ser_caboxypep_his_AS"/>
</dbReference>
<evidence type="ECO:0000256" key="28">
    <source>
        <dbReference type="PROSITE-ProRule" id="PRU10016"/>
    </source>
</evidence>
<feature type="coiled-coil region" evidence="29">
    <location>
        <begin position="3203"/>
        <end position="3286"/>
    </location>
</feature>
<dbReference type="InterPro" id="IPR003593">
    <property type="entry name" value="AAA+_ATPase"/>
</dbReference>
<dbReference type="InterPro" id="IPR001563">
    <property type="entry name" value="Peptidase_S10"/>
</dbReference>
<evidence type="ECO:0000256" key="24">
    <source>
        <dbReference type="ARBA" id="ARBA00023212"/>
    </source>
</evidence>
<dbReference type="Gene3D" id="1.10.8.720">
    <property type="entry name" value="Region D6 of dynein motor"/>
    <property type="match status" value="1"/>
</dbReference>
<dbReference type="Gene3D" id="1.20.140.100">
    <property type="entry name" value="Dynein heavy chain, N-terminal domain 2"/>
    <property type="match status" value="1"/>
</dbReference>
<dbReference type="Pfam" id="PF18198">
    <property type="entry name" value="AAA_lid_11"/>
    <property type="match status" value="1"/>
</dbReference>
<dbReference type="PRINTS" id="PR00108">
    <property type="entry name" value="THYMDSNTHASE"/>
</dbReference>
<dbReference type="Pfam" id="PF22597">
    <property type="entry name" value="DYN_lid"/>
    <property type="match status" value="1"/>
</dbReference>
<evidence type="ECO:0000256" key="15">
    <source>
        <dbReference type="ARBA" id="ARBA00022727"/>
    </source>
</evidence>
<dbReference type="EMBL" id="JBBCAQ010000010">
    <property type="protein sequence ID" value="KAK7601326.1"/>
    <property type="molecule type" value="Genomic_DNA"/>
</dbReference>
<sequence length="4747" mass="547678">MVETDEKQYLDLLRRILKEGIEKRDRTGVGTISLFGCQMRFSLENDVFPLLTTKRVFWKSIIHELLWFIKGSTNAKELSDKGVKIWNPNSSREFLDSLGFTDRAEGDLGPIYGFQWRHFGAEYKDMNTDYTGQGVDQLKNIIETIRKNPNDRRMIMCAWNPVDIPKMALPPCHCLVQFYVVDNKLSCLMYQRSADMGLGVPFNIASYSLLTYMIAHLTGTKPNEFIHMIGDCHIYSNHVEALKSQLTRDMRPFPTISISRKVTDIDDFRFDDFVISDYNPHEKISMDMAISDNTAQNTLVFYKISSGIITDTNVSEVLRICSLQNPPLNSFYDILQKVYIPALFQNEGSAEDIKLQELFENMEVGIKSAITRKKLRPKEKPQSYSISGRLTLQDEYDYWHYLETNSADKKQKQNARKIAETLEALESKFLESNDLASIDESLEEAYNAMDDLWKLEYFDYSEENMINLFDIIGNLTCEKIYQQLKKKNIWMDSYEEIHELVSVSIEIGNRWTDSCAQLTKIFWPNYASHPWIGSVYRPAYIQKFVQRLTEVLEVRSIHHHISQLLSKFEKEELKITDNFKVFSGMNFILYNPYTENIWKAALNSFNQNLRSAEEFVGKKIKQKLASCSGNILQLLEWFKRYQSVIQKEEVGILLKSERQNFANLLYDFVNDLSAIDFTSRNAVLKKFPPEIINLPEIILKIMWIKEISDKLKTIENVTNSVLSDLTNFERLKDATDSLKKELQINEATCFNQWCLDTTQFITGSNLSLKTSDPVVYFEQGKSMMVNYNPRLKTLIDEVHQLQLLGFKIPPAIAETARKADLFVKQAKALEQVANFHNTIGDRMIPSQRPMMLSSAMELSNLVKSENTVTWSNREAVDAYIARLQSVVDQLSLENNQLYFYHMRILNKVTELADTDLLQQKNKWRDNLREIRDIIAEVKRKFANTKSWLIHWDHQIYKVLQYRYQIGLLNLNEYLPEIKIELAYRQQKLQFNPPMEEIRTKYYTQLKRFITMPTTFQGVSDVSGSIFPVMVTRNADQFQRVYENAENLFKKLLALRDEWTDKVALGTIDLENLAKNHIKSASDWDMNFRTSKAWGQEIAKIINCERKIECFTVSIAPVRSEIELHNNRYWDVLSISLYASIMVDINTIEEFIASAKKSLEFQPRSFDEIGDAKEAYQKIVTQSTEISGRIEEVDKKNQVLSSWTKEKVKQVSAVKQEWNNFLTSLDNQQFYINRQVESIKSKLISEAENISTELEKFELRWQRSRPKETDLVDGNYSVIDHNIKILKEKREEWNKISESIQRVRRDYSRFGITVPESLECERIETELSECEKIWGVYEQFIQELEELNSEEWIVFRGKSVSKFESFLQVWEEKLEKVEVTPLTARLFSDLHKYKDFISLIKYLRGDAFSDKHWSELCTILQIPSKSIDKLVFGDFLKAQDLIVANLDSIQDLNSRASSEIVIRQALAELDMWEVEAKLQFMTQRDSKGREIFLIKDFKDILSKIGDNQCLLQSMISSPNYEQYRDHTTIWESKLIDLDYYLRNLNEIQRKWLYLEPIFKSETMKIERSRFDRIDKDFCYVLEALASGDQRVVTLCRIPNLRNIVDMLVQQMGICQKSLNEYLEEKRLKFPKFYFLSDEDLLEILGQANKPEIVQFHLKKLFAGINSVVFEGDKITAVKSVEGEVVSLRNPVAISLDVENWLNLLSVEVKNTMKQLLVGCLKNADPLQYPSQILCLAESISFTCRCEEAIKQGKLKNLLTSLEKQLEMYTKLDLELEDKDSAVLELKLKALIFDTIYHIRILRDLIENSVTSVQHWHWQKQLRYYLPENSEVILKMVDAVFKYSYEYQGNPPKLVHTPLTDRCYLTLTQAMSMGLGGNPYGPAGTGKTESVKALGRLFGRQVLVFNCDEGLDIQSLTRILIGLVKCGAWGCFDEFNRLEEATLSSVSTHIQVIQNALKNNLNAITLLNRQIEVNFDTGIFVTMNPAGRGYGGRQKLPDNLKQLFRPIAMSVPDNLQIAEVILYSEGFKNAKIIARKLVEIFDMAKKILSSQKHYDWGLRALKTVIGGCKTAMKSIQSLPEDDVDEAALVVQVVRLNTLSKLTFNDAQRFDQLIKDTFPNVNFDSPKNNEIEKFIEASFKDLALQYNSRQVRKCLELYEQLEQRMGVVIVGPSGSGKSTICRILKQALINQKRTINQYTINPKSMPRTQLLGQIDDDTRQWIDGVLSSIAQRVYDEPTSVESWVVFDGDIDPEWIESLNSVLDDNRLLTLPSGWRIHFGPNIHFLFETHSLQHASPATISRMGIILLSEQDLDLQCIVESWLQKQTEDKQFILKEFTQQYLYKALEWIQNQGELIASVSPASLVHNFLSLANDIVHKSQFCVALISGLGSLLTQASKNRFSKMILELMEEFVPDANNSYFYYNQLRNCIDCYDCEYEEDSCVVKTAQLKYSANILKTWIDNQDPFIIVGSHGIGKTQLLEFCIKEYRGIEIITVYCGSQVSPSHILQKLSQACMFVTGSNGMIIRPKSNERLILHLKDLNLVQLDKWGSNMLLSFLHQILVYKGFYDQSQMEWVGVNQIQIVCSLLSCEYLNPRLINLNRLISLWPPDQSDLTIICTSYLKSLSVSEKLLSTVRSVVVGIYSKLKDLFEKTSSQYKINLRDLFNWCIGLRRYQIENNKETIQALLYEGNRLFSDRLFAEDDKKQFHTIVKAVLESEVGYGADIDKTEENEGELLDRKILLNQPARIVAYFERVLSQPGGSLFLPGYSGFGRKTAIRIVAARQSAKIFSSKVFSGYELNNFKHDMKTILQLVGLENQNVYLLLEDFQIINENIMDYICSLLISGEIPGLYNPDEFETLCSSLRDIMSQNDFQGTPGQYFTERVRANLHIIFIVDINHLDSANNWKSNPILSRRCQTIWLPDWSYETKQSVLQSILIDSSKSEQIDEVDEFLVKNFIAINEDAKSWMNVTPRHFLTFAKTYHHINASKERFFVDNESKLKAGLSKLTEAKSVVANLKKDAAEQETKLAEKQSKANAALDLITKTMQNASSQKSEMETLKISMEKESEIIRARKKDIDVELAEVEPILAAARSAVGNIKSDALSEIRSLRAPPDVIHDILEGVLRLMGIQDTSWNSMKTFLAKRGVKEDIKCFDARNIFPENRQLVEELLQQREKSFEEKTAKRASAAAAPLAAWVIANVKYSRILEKIQPLEMEQNKLQNKLKQSKDEIVLLSSGLDDVNQTVENLKEQLNSNTKEAAEIQLHLSKVQETISAAEELVINLDEEYSRWSEQIIQLSTNVKVLPSNCLISSAIIVYLSYSPEDEQKSILKKWLHLLQLQKFNLNNFLSSEQEQLHWLSEGLPSDYLSLQNAIIISQACLTPFILDPADTALKWLQNYLKKTKTVEVILSHSERLCTTLEMAVRFGKSLIIKDITVVDPILVPILRRNFICQGTRKLVLIGDKLVDCNAEFRLYLVCRDAKMSIPSYFATLFTIVNFEITYSSLSQQLLRCALAVEKPDLEKRRVELLKKEEHLKIKLFALQDKILMELANAQGNILENNELLASLKESKASSSEITLALEESAKIRKELTDECEVYKPLAENGATLYFNLLSLHTINNFYTISVDSFNRIYQKVFTKGQEQIDFDMERKLRKLIHLVYYYVSRFLFKEDLLIFMLHLIRDMYPQCFQDKEWELFNKDILVDIQADSPQVIKILPSWANKVQALDIYILKQTLPELFNKLDMNNERLWTKFMKTNHDLSEISLTPFQFVLVTQTFKPGSMYSALIEFCKKILGLRRLSPSMLQLDKLLIETSPSEPIMLVVSPGVDPSEELRTLAKAQVGSNFHEIALGRGQTNQVVKLLHESAQNGYWLILKNLHLMTSWLTQFEKEFRSLNQVHESFRLWLTSESHSNFPSTLVQICLKIAYETPQGMKRNLERTYCKLANEPFSSVEYARTIFTLSWFHAIVQERRTYIPQGWCKFYEFSDSDLLTALRIVQKRFENDNKGMIKWNYLHGLLEQAIYGGRIDNYQDLQVLKSYLHTYFDDDIISRNNRLLAPGLHIPQSSSKKDFQDAIQKLPETNLPELFALPLNVDLSWQKKRSSEIIHWLKKARQRSSVLPLLKNIVSNAGYFTVEPKYNSNLFFWFIRAKDGDWKKAPLLLWLQGGPGCSSMFGLFGENGPFFVAKGKLRRRKFAWTNQYNVLYIDQPVGTGFSFTNSSKGLINNQEMVADHLYKALIQFFQLYAELKKNKFYITGESYAGKYVPAIAYRIHKLKIAGKCDFNLKGLFIVSAFSDPVNMMRYSDFAFKIGLVDLQTKNNMSALEIAAESYIHSGSYEVAAYKWNDVLTVMCENSKAEGLYDYTRENFFGDDRYLAYLQSTGIRNKIHVGNMSYSDCSVPVYNEFMADMMHSTKLWIEELLEYYPVAFVGGQLDVITAYPLVLRVLQKLRWSGAFQYSQAKRQFLYNGDRVVGYYKVAGNLKEVFVRGAGHMIPADQPKVALNETGILKMKPLTSEASEEDLTRIFILQELNFGIKLVNHIHKVFVNMNKILRNSFPASKTAFSTITDIINHQTPDDWLSFWEGSRNPVSYIKSIMSRSSSVIKLYKENDNTTRLLSKPVDLKQFFNPQTFLSIFKQYSSRLSKNPLDDLTLECSWKDKVRGAPANLTLKNLVMEGAFIEAGSLQKNSVDSPLLSTVPDFQIAWIIRNSELFNNKNRIEIPVYYDSSRENILMFIKLDVHTQDQDAWIQANVALYLQE</sequence>
<dbReference type="InterPro" id="IPR054354">
    <property type="entry name" value="DYNC2H1-like_lid"/>
</dbReference>
<keyword evidence="24" id="KW-0206">Cytoskeleton</keyword>
<dbReference type="NCBIfam" id="TIGR03284">
    <property type="entry name" value="thym_sym"/>
    <property type="match status" value="1"/>
</dbReference>
<dbReference type="SMART" id="SM00382">
    <property type="entry name" value="AAA"/>
    <property type="match status" value="2"/>
</dbReference>
<dbReference type="GO" id="GO:0005886">
    <property type="term" value="C:plasma membrane"/>
    <property type="evidence" value="ECO:0007669"/>
    <property type="project" value="UniProtKB-SubCell"/>
</dbReference>
<dbReference type="GO" id="GO:0045505">
    <property type="term" value="F:dynein intermediate chain binding"/>
    <property type="evidence" value="ECO:0007669"/>
    <property type="project" value="InterPro"/>
</dbReference>
<evidence type="ECO:0000259" key="30">
    <source>
        <dbReference type="SMART" id="SM00382"/>
    </source>
</evidence>
<keyword evidence="12" id="KW-0489">Methyltransferase</keyword>
<dbReference type="InterPro" id="IPR024317">
    <property type="entry name" value="Dynein_heavy_chain_D4_dom"/>
</dbReference>
<dbReference type="PANTHER" id="PTHR45703:SF22">
    <property type="entry name" value="DYNEIN CYTOPLASMIC 2 HEAVY CHAIN 1"/>
    <property type="match status" value="1"/>
</dbReference>
<dbReference type="InterPro" id="IPR023451">
    <property type="entry name" value="Thymidate_synth/dCMP_Mease_dom"/>
</dbReference>
<evidence type="ECO:0000256" key="1">
    <source>
        <dbReference type="ARBA" id="ARBA00004138"/>
    </source>
</evidence>
<organism evidence="31 32">
    <name type="scientific">Parthenolecanium corni</name>
    <dbReference type="NCBI Taxonomy" id="536013"/>
    <lineage>
        <taxon>Eukaryota</taxon>
        <taxon>Metazoa</taxon>
        <taxon>Ecdysozoa</taxon>
        <taxon>Arthropoda</taxon>
        <taxon>Hexapoda</taxon>
        <taxon>Insecta</taxon>
        <taxon>Pterygota</taxon>
        <taxon>Neoptera</taxon>
        <taxon>Paraneoptera</taxon>
        <taxon>Hemiptera</taxon>
        <taxon>Sternorrhyncha</taxon>
        <taxon>Coccoidea</taxon>
        <taxon>Coccidae</taxon>
        <taxon>Parthenolecanium</taxon>
    </lineage>
</organism>
<keyword evidence="20 29" id="KW-0175">Coiled coil</keyword>
<gene>
    <name evidence="31" type="ORF">V9T40_008767</name>
</gene>
<name>A0AAN9Y6X2_9HEMI</name>
<evidence type="ECO:0000256" key="14">
    <source>
        <dbReference type="ARBA" id="ARBA00022701"/>
    </source>
</evidence>
<dbReference type="Pfam" id="PF12777">
    <property type="entry name" value="MT"/>
    <property type="match status" value="1"/>
</dbReference>
<dbReference type="GO" id="GO:0006508">
    <property type="term" value="P:proteolysis"/>
    <property type="evidence" value="ECO:0007669"/>
    <property type="project" value="InterPro"/>
</dbReference>